<dbReference type="GO" id="GO:0006508">
    <property type="term" value="P:proteolysis"/>
    <property type="evidence" value="ECO:0007669"/>
    <property type="project" value="UniProtKB-KW"/>
</dbReference>
<organism evidence="8 9">
    <name type="scientific">Chanos chanos</name>
    <name type="common">Milkfish</name>
    <name type="synonym">Mugil chanos</name>
    <dbReference type="NCBI Taxonomy" id="29144"/>
    <lineage>
        <taxon>Eukaryota</taxon>
        <taxon>Metazoa</taxon>
        <taxon>Chordata</taxon>
        <taxon>Craniata</taxon>
        <taxon>Vertebrata</taxon>
        <taxon>Euteleostomi</taxon>
        <taxon>Actinopterygii</taxon>
        <taxon>Neopterygii</taxon>
        <taxon>Teleostei</taxon>
        <taxon>Ostariophysi</taxon>
        <taxon>Gonorynchiformes</taxon>
        <taxon>Chanidae</taxon>
        <taxon>Chanos</taxon>
    </lineage>
</organism>
<evidence type="ECO:0000259" key="7">
    <source>
        <dbReference type="PROSITE" id="PS50600"/>
    </source>
</evidence>
<sequence length="474" mass="54384">MSGCHSPNLQSKAKLPRKLRMRDQSGEIVSAKRKIESVHSVPSSLETVDWDMNSLCLLCSPLVKVRVQAAELTSCEWCTVQKLPTVFCQTTPAECLRLRLELGMSKVHRGHWYDCQNLSEQYFVLIFEKAPTATEEMALQEIFSKIYSGEDVLIDLQTSINEPDRKLLVYPPSPARGGITVTAEDLSCLNKGEFLNDVIIDFYLRFLLCEKLQKEEAGRCHLFSSFFFRHLSQTVRKDNGVADLSLEERRHTRVKTWTRHVNLFQKDFIFIPINQCAHWYLAVICFPGLVVHYSEPHLGHQAAPSAHRGPVTEGHTSTIHSGSTEPQPSLSPPNPMPCILIMDSLNCHAKPSVVRTLQEYLEVEWRVKMGTWQNFGKGVMEGWTPLVPQQDNFSDCGIYLLQYVESFLKKPPHKFHSKMDLSNWFPKRTVKKKREEIKELILGLHKQQQMSFETADQYRDMRACNSAYLSYEGF</sequence>
<gene>
    <name evidence="9" type="primary">senp6b</name>
</gene>
<evidence type="ECO:0000256" key="6">
    <source>
        <dbReference type="SAM" id="MobiDB-lite"/>
    </source>
</evidence>
<evidence type="ECO:0000313" key="9">
    <source>
        <dbReference type="RefSeq" id="XP_030643278.1"/>
    </source>
</evidence>
<dbReference type="CTD" id="334398"/>
<dbReference type="Gene3D" id="1.10.418.20">
    <property type="match status" value="1"/>
</dbReference>
<evidence type="ECO:0000256" key="2">
    <source>
        <dbReference type="ARBA" id="ARBA00022553"/>
    </source>
</evidence>
<dbReference type="GO" id="GO:0070139">
    <property type="term" value="F:SUMO-specific endopeptidase activity"/>
    <property type="evidence" value="ECO:0007669"/>
    <property type="project" value="TreeGrafter"/>
</dbReference>
<dbReference type="Proteomes" id="UP000504632">
    <property type="component" value="Chromosome 10"/>
</dbReference>
<feature type="domain" description="Ubiquitin-like protease family profile" evidence="7">
    <location>
        <begin position="179"/>
        <end position="407"/>
    </location>
</feature>
<dbReference type="GeneID" id="115823369"/>
<protein>
    <submittedName>
        <fullName evidence="9">Sentrin-specific protease 6</fullName>
    </submittedName>
</protein>
<keyword evidence="5" id="KW-0378">Hydrolase</keyword>
<proteinExistence type="inferred from homology"/>
<dbReference type="FunFam" id="1.10.418.20:FF:000004">
    <property type="entry name" value="sentrin-specific protease 7 isoform X1"/>
    <property type="match status" value="1"/>
</dbReference>
<name>A0A6J2WG11_CHACN</name>
<evidence type="ECO:0000256" key="5">
    <source>
        <dbReference type="ARBA" id="ARBA00022801"/>
    </source>
</evidence>
<dbReference type="PANTHER" id="PTHR46896:SF3">
    <property type="entry name" value="FI06413P-RELATED"/>
    <property type="match status" value="1"/>
</dbReference>
<evidence type="ECO:0000256" key="3">
    <source>
        <dbReference type="ARBA" id="ARBA00022670"/>
    </source>
</evidence>
<dbReference type="GO" id="GO:0016926">
    <property type="term" value="P:protein desumoylation"/>
    <property type="evidence" value="ECO:0007669"/>
    <property type="project" value="TreeGrafter"/>
</dbReference>
<keyword evidence="4" id="KW-0833">Ubl conjugation pathway</keyword>
<dbReference type="Pfam" id="PF02902">
    <property type="entry name" value="Peptidase_C48"/>
    <property type="match status" value="1"/>
</dbReference>
<dbReference type="OrthoDB" id="442460at2759"/>
<reference evidence="9" key="1">
    <citation type="submission" date="2025-08" db="UniProtKB">
        <authorList>
            <consortium name="RefSeq"/>
        </authorList>
    </citation>
    <scope>IDENTIFICATION</scope>
</reference>
<accession>A0A6J2WG11</accession>
<feature type="region of interest" description="Disordered" evidence="6">
    <location>
        <begin position="302"/>
        <end position="332"/>
    </location>
</feature>
<dbReference type="InterPro" id="IPR051947">
    <property type="entry name" value="Sentrin-specific_protease"/>
</dbReference>
<comment type="similarity">
    <text evidence="1">Belongs to the peptidase C48 family.</text>
</comment>
<dbReference type="GO" id="GO:0005737">
    <property type="term" value="C:cytoplasm"/>
    <property type="evidence" value="ECO:0007669"/>
    <property type="project" value="TreeGrafter"/>
</dbReference>
<keyword evidence="8" id="KW-1185">Reference proteome</keyword>
<keyword evidence="3 9" id="KW-0645">Protease</keyword>
<dbReference type="SUPFAM" id="SSF54001">
    <property type="entry name" value="Cysteine proteinases"/>
    <property type="match status" value="1"/>
</dbReference>
<dbReference type="AlphaFoldDB" id="A0A6J2WG11"/>
<dbReference type="PROSITE" id="PS50600">
    <property type="entry name" value="ULP_PROTEASE"/>
    <property type="match status" value="1"/>
</dbReference>
<keyword evidence="2" id="KW-0597">Phosphoprotein</keyword>
<evidence type="ECO:0000256" key="1">
    <source>
        <dbReference type="ARBA" id="ARBA00005234"/>
    </source>
</evidence>
<dbReference type="InParanoid" id="A0A6J2WG11"/>
<dbReference type="GO" id="GO:0005634">
    <property type="term" value="C:nucleus"/>
    <property type="evidence" value="ECO:0007669"/>
    <property type="project" value="TreeGrafter"/>
</dbReference>
<feature type="compositionally biased region" description="Polar residues" evidence="6">
    <location>
        <begin position="314"/>
        <end position="325"/>
    </location>
</feature>
<dbReference type="PANTHER" id="PTHR46896">
    <property type="entry name" value="SENTRIN-SPECIFIC PROTEASE"/>
    <property type="match status" value="1"/>
</dbReference>
<dbReference type="Gene3D" id="3.30.310.130">
    <property type="entry name" value="Ubiquitin-related"/>
    <property type="match status" value="1"/>
</dbReference>
<evidence type="ECO:0000313" key="8">
    <source>
        <dbReference type="Proteomes" id="UP000504632"/>
    </source>
</evidence>
<dbReference type="FunFam" id="1.10.418.20:FF:000001">
    <property type="entry name" value="sentrin-specific protease 6 isoform X1"/>
    <property type="match status" value="1"/>
</dbReference>
<dbReference type="InterPro" id="IPR038765">
    <property type="entry name" value="Papain-like_cys_pep_sf"/>
</dbReference>
<dbReference type="RefSeq" id="XP_030643278.1">
    <property type="nucleotide sequence ID" value="XM_030787418.1"/>
</dbReference>
<evidence type="ECO:0000256" key="4">
    <source>
        <dbReference type="ARBA" id="ARBA00022786"/>
    </source>
</evidence>
<dbReference type="InterPro" id="IPR003653">
    <property type="entry name" value="Peptidase_C48_C"/>
</dbReference>